<dbReference type="AlphaFoldDB" id="A0A8J3D8C8"/>
<feature type="signal peptide" evidence="2">
    <location>
        <begin position="1"/>
        <end position="20"/>
    </location>
</feature>
<evidence type="ECO:0000313" key="4">
    <source>
        <dbReference type="Proteomes" id="UP000598271"/>
    </source>
</evidence>
<sequence length="785" mass="88213">MKRLLPALALLVFLASAVQAQQKPTPAKTKVKTTTPTKRKETATDPAPKAAETAPVQKVEVKKDLVQDDYGQDAESQENLQKIEEQNKALLAGESQEATYHRMDRNSLTVIPVQLFVPGLGKVDEKTKKPIYTRRQLFEAQKLKSHAGDVLVSEKYFYNKVRFDAEAMVADMLSDSIAFYAMLDLPPPPKELISKDGLIPKINLKKDPVEEQTKAAIAAYKSNEKLRDYMTQGNVGTDVLKIWTNRTTLMERLYYSVAEADKRQKVDPLKYEVFKNLLRKNYVLLLVLINPEKVVEQLQSGRTYESYQARVEGLLYRVDTTNLDGNDIRPRHPLQFVEKVSFGEMTCDPMSEELAEQYGAWSDDELWEKSNTLRLANVRKQAQAFYQNKDYACAKNYYEFVLASGASGADKEKLTALIAECDSQLAKSPPTDDAPPCLIDESGLLEDWIFAQGATNRVMSEMERKVEELKVKSFIFKTDPYITAEIGKKQGVYTDQRFFVYRKDLSNGKMREKRVGTLRVVKVGDNTDKFKDYNRGTLRRDSSAISFRSLFVSNNDDMPSATEFGSLGSLFKRDSSATSSKPLLTSRKRDSTVVAKSAPLKQSQIEKRVLDSLMKKDTKTMSVFKQVDGGDIREFDLVKQNDDRGVGIQAGYGSRLGTTAVVVGVDARIGSMLKMRMPFTGFKIGANLAIPNSAAVTQRYNIPDDESTIIGELYLARELYISRKFDVKPLAGINLFNDDVNLLLGVMGYLNLFGKGSNFKVKLAPEISYVVGYAPQGSLNLRFEF</sequence>
<keyword evidence="4" id="KW-1185">Reference proteome</keyword>
<protein>
    <submittedName>
        <fullName evidence="3">Uncharacterized protein</fullName>
    </submittedName>
</protein>
<evidence type="ECO:0000256" key="2">
    <source>
        <dbReference type="SAM" id="SignalP"/>
    </source>
</evidence>
<evidence type="ECO:0000313" key="3">
    <source>
        <dbReference type="EMBL" id="GHB88891.1"/>
    </source>
</evidence>
<comment type="caution">
    <text evidence="3">The sequence shown here is derived from an EMBL/GenBank/DDBJ whole genome shotgun (WGS) entry which is preliminary data.</text>
</comment>
<keyword evidence="2" id="KW-0732">Signal</keyword>
<accession>A0A8J3D8C8</accession>
<dbReference type="RefSeq" id="WP_189569243.1">
    <property type="nucleotide sequence ID" value="NZ_BMXF01000010.1"/>
</dbReference>
<organism evidence="3 4">
    <name type="scientific">Persicitalea jodogahamensis</name>
    <dbReference type="NCBI Taxonomy" id="402147"/>
    <lineage>
        <taxon>Bacteria</taxon>
        <taxon>Pseudomonadati</taxon>
        <taxon>Bacteroidota</taxon>
        <taxon>Cytophagia</taxon>
        <taxon>Cytophagales</taxon>
        <taxon>Spirosomataceae</taxon>
        <taxon>Persicitalea</taxon>
    </lineage>
</organism>
<gene>
    <name evidence="3" type="ORF">GCM10007390_51250</name>
</gene>
<evidence type="ECO:0000256" key="1">
    <source>
        <dbReference type="SAM" id="MobiDB-lite"/>
    </source>
</evidence>
<feature type="chain" id="PRO_5035292737" evidence="2">
    <location>
        <begin position="21"/>
        <end position="785"/>
    </location>
</feature>
<feature type="compositionally biased region" description="Low complexity" evidence="1">
    <location>
        <begin position="22"/>
        <end position="36"/>
    </location>
</feature>
<dbReference type="EMBL" id="BMXF01000010">
    <property type="protein sequence ID" value="GHB88891.1"/>
    <property type="molecule type" value="Genomic_DNA"/>
</dbReference>
<reference evidence="3 4" key="1">
    <citation type="journal article" date="2014" name="Int. J. Syst. Evol. Microbiol.">
        <title>Complete genome sequence of Corynebacterium casei LMG S-19264T (=DSM 44701T), isolated from a smear-ripened cheese.</title>
        <authorList>
            <consortium name="US DOE Joint Genome Institute (JGI-PGF)"/>
            <person name="Walter F."/>
            <person name="Albersmeier A."/>
            <person name="Kalinowski J."/>
            <person name="Ruckert C."/>
        </authorList>
    </citation>
    <scope>NUCLEOTIDE SEQUENCE [LARGE SCALE GENOMIC DNA]</scope>
    <source>
        <strain evidence="3 4">KCTC 12866</strain>
    </source>
</reference>
<feature type="region of interest" description="Disordered" evidence="1">
    <location>
        <begin position="22"/>
        <end position="55"/>
    </location>
</feature>
<name>A0A8J3D8C8_9BACT</name>
<proteinExistence type="predicted"/>
<dbReference type="Proteomes" id="UP000598271">
    <property type="component" value="Unassembled WGS sequence"/>
</dbReference>